<dbReference type="Proteomes" id="UP000228945">
    <property type="component" value="Chromosome"/>
</dbReference>
<keyword evidence="6" id="KW-1185">Reference proteome</keyword>
<dbReference type="InterPro" id="IPR006311">
    <property type="entry name" value="TAT_signal"/>
</dbReference>
<dbReference type="PRINTS" id="PR00153">
    <property type="entry name" value="CSAPPISMRASE"/>
</dbReference>
<reference evidence="5 6" key="1">
    <citation type="submission" date="2017-10" db="EMBL/GenBank/DDBJ databases">
        <title>Genome sequence of Caulobacter mirabilis FWC38.</title>
        <authorList>
            <person name="Fiebig A."/>
            <person name="Crosson S."/>
        </authorList>
    </citation>
    <scope>NUCLEOTIDE SEQUENCE [LARGE SCALE GENOMIC DNA]</scope>
    <source>
        <strain evidence="5 6">FWC 38</strain>
    </source>
</reference>
<dbReference type="PROSITE" id="PS50072">
    <property type="entry name" value="CSA_PPIASE_2"/>
    <property type="match status" value="1"/>
</dbReference>
<feature type="domain" description="PPIase cyclophilin-type" evidence="4">
    <location>
        <begin position="33"/>
        <end position="201"/>
    </location>
</feature>
<evidence type="ECO:0000313" key="5">
    <source>
        <dbReference type="EMBL" id="ATQ42047.1"/>
    </source>
</evidence>
<comment type="catalytic activity">
    <reaction evidence="3">
        <text>[protein]-peptidylproline (omega=180) = [protein]-peptidylproline (omega=0)</text>
        <dbReference type="Rhea" id="RHEA:16237"/>
        <dbReference type="Rhea" id="RHEA-COMP:10747"/>
        <dbReference type="Rhea" id="RHEA-COMP:10748"/>
        <dbReference type="ChEBI" id="CHEBI:83833"/>
        <dbReference type="ChEBI" id="CHEBI:83834"/>
        <dbReference type="EC" id="5.2.1.8"/>
    </reaction>
</comment>
<comment type="similarity">
    <text evidence="3">Belongs to the cyclophilin-type PPIase family.</text>
</comment>
<dbReference type="InterPro" id="IPR029000">
    <property type="entry name" value="Cyclophilin-like_dom_sf"/>
</dbReference>
<dbReference type="EC" id="5.2.1.8" evidence="3"/>
<evidence type="ECO:0000256" key="1">
    <source>
        <dbReference type="ARBA" id="ARBA00023110"/>
    </source>
</evidence>
<dbReference type="SUPFAM" id="SSF50891">
    <property type="entry name" value="Cyclophilin-like"/>
    <property type="match status" value="1"/>
</dbReference>
<keyword evidence="1 3" id="KW-0697">Rotamase</keyword>
<comment type="function">
    <text evidence="3">PPIases accelerate the folding of proteins. It catalyzes the cis-trans isomerization of proline imidic peptide bonds in oligopeptides.</text>
</comment>
<dbReference type="PROSITE" id="PS51318">
    <property type="entry name" value="TAT"/>
    <property type="match status" value="1"/>
</dbReference>
<dbReference type="InterPro" id="IPR002130">
    <property type="entry name" value="Cyclophilin-type_PPIase_dom"/>
</dbReference>
<dbReference type="RefSeq" id="WP_099621303.1">
    <property type="nucleotide sequence ID" value="NZ_CP024201.1"/>
</dbReference>
<dbReference type="AlphaFoldDB" id="A0A2D2AVR0"/>
<evidence type="ECO:0000256" key="2">
    <source>
        <dbReference type="ARBA" id="ARBA00023235"/>
    </source>
</evidence>
<dbReference type="KEGG" id="cmb:CSW64_06265"/>
<organism evidence="5 6">
    <name type="scientific">Caulobacter mirabilis</name>
    <dbReference type="NCBI Taxonomy" id="69666"/>
    <lineage>
        <taxon>Bacteria</taxon>
        <taxon>Pseudomonadati</taxon>
        <taxon>Pseudomonadota</taxon>
        <taxon>Alphaproteobacteria</taxon>
        <taxon>Caulobacterales</taxon>
        <taxon>Caulobacteraceae</taxon>
        <taxon>Caulobacter</taxon>
    </lineage>
</organism>
<dbReference type="EMBL" id="CP024201">
    <property type="protein sequence ID" value="ATQ42047.1"/>
    <property type="molecule type" value="Genomic_DNA"/>
</dbReference>
<keyword evidence="2 3" id="KW-0413">Isomerase</keyword>
<accession>A0A2D2AVR0</accession>
<feature type="chain" id="PRO_5013428193" description="Peptidyl-prolyl cis-trans isomerase" evidence="3">
    <location>
        <begin position="24"/>
        <end position="201"/>
    </location>
</feature>
<keyword evidence="3" id="KW-0732">Signal</keyword>
<protein>
    <recommendedName>
        <fullName evidence="3">Peptidyl-prolyl cis-trans isomerase</fullName>
        <shortName evidence="3">PPIase</shortName>
        <ecNumber evidence="3">5.2.1.8</ecNumber>
    </recommendedName>
</protein>
<evidence type="ECO:0000259" key="4">
    <source>
        <dbReference type="PROSITE" id="PS50072"/>
    </source>
</evidence>
<dbReference type="GO" id="GO:0003755">
    <property type="term" value="F:peptidyl-prolyl cis-trans isomerase activity"/>
    <property type="evidence" value="ECO:0007669"/>
    <property type="project" value="UniProtKB-UniRule"/>
</dbReference>
<dbReference type="Gene3D" id="2.40.100.10">
    <property type="entry name" value="Cyclophilin-like"/>
    <property type="match status" value="1"/>
</dbReference>
<dbReference type="PANTHER" id="PTHR43246">
    <property type="entry name" value="PEPTIDYL-PROLYL CIS-TRANS ISOMERASE CYP38, CHLOROPLASTIC"/>
    <property type="match status" value="1"/>
</dbReference>
<evidence type="ECO:0000313" key="6">
    <source>
        <dbReference type="Proteomes" id="UP000228945"/>
    </source>
</evidence>
<feature type="signal peptide" evidence="3">
    <location>
        <begin position="1"/>
        <end position="23"/>
    </location>
</feature>
<dbReference type="InterPro" id="IPR044665">
    <property type="entry name" value="E_coli_cyclophilin_A-like"/>
</dbReference>
<sequence>MTQHRRSVLAAIAALPLAGPALAQAPAPRVRIETPKGAVVLELYPDKAPVTAGNFLRYVDENRYEGGVFYRALRLGFAPERGLLQGGLNGIETKALPPIAHEPTSQTGLKHLDGTVSMARFDPGTAKCEFFICVGDSPYFDADPKQPGDNLGFAAFGQVIEGMDVVRALHQLPVSETAGAEFGMKGQMLEPPVPITSIKRV</sequence>
<dbReference type="Pfam" id="PF00160">
    <property type="entry name" value="Pro_isomerase"/>
    <property type="match status" value="1"/>
</dbReference>
<evidence type="ECO:0000256" key="3">
    <source>
        <dbReference type="RuleBase" id="RU363019"/>
    </source>
</evidence>
<dbReference type="CDD" id="cd00317">
    <property type="entry name" value="cyclophilin"/>
    <property type="match status" value="1"/>
</dbReference>
<proteinExistence type="inferred from homology"/>
<gene>
    <name evidence="5" type="ORF">CSW64_06265</name>
</gene>
<dbReference type="OrthoDB" id="9807797at2"/>
<name>A0A2D2AVR0_9CAUL</name>